<reference evidence="2 3" key="2">
    <citation type="journal article" date="2019" name="G3 (Bethesda)">
        <title>Hybrid Assembly of the Genome of the Entomopathogenic Nematode Steinernema carpocapsae Identifies the X-Chromosome.</title>
        <authorList>
            <person name="Serra L."/>
            <person name="Macchietto M."/>
            <person name="Macias-Munoz A."/>
            <person name="McGill C.J."/>
            <person name="Rodriguez I.M."/>
            <person name="Rodriguez B."/>
            <person name="Murad R."/>
            <person name="Mortazavi A."/>
        </authorList>
    </citation>
    <scope>NUCLEOTIDE SEQUENCE [LARGE SCALE GENOMIC DNA]</scope>
    <source>
        <strain evidence="2 3">ALL</strain>
    </source>
</reference>
<evidence type="ECO:0000313" key="2">
    <source>
        <dbReference type="EMBL" id="TKR68524.1"/>
    </source>
</evidence>
<accession>A0A4U5MGX8</accession>
<keyword evidence="3" id="KW-1185">Reference proteome</keyword>
<feature type="region of interest" description="Disordered" evidence="1">
    <location>
        <begin position="18"/>
        <end position="68"/>
    </location>
</feature>
<dbReference type="AlphaFoldDB" id="A0A4U5MGX8"/>
<comment type="caution">
    <text evidence="2">The sequence shown here is derived from an EMBL/GenBank/DDBJ whole genome shotgun (WGS) entry which is preliminary data.</text>
</comment>
<feature type="compositionally biased region" description="Basic and acidic residues" evidence="1">
    <location>
        <begin position="21"/>
        <end position="48"/>
    </location>
</feature>
<name>A0A4U5MGX8_STECR</name>
<dbReference type="Proteomes" id="UP000298663">
    <property type="component" value="Unassembled WGS sequence"/>
</dbReference>
<organism evidence="2 3">
    <name type="scientific">Steinernema carpocapsae</name>
    <name type="common">Entomopathogenic nematode</name>
    <dbReference type="NCBI Taxonomy" id="34508"/>
    <lineage>
        <taxon>Eukaryota</taxon>
        <taxon>Metazoa</taxon>
        <taxon>Ecdysozoa</taxon>
        <taxon>Nematoda</taxon>
        <taxon>Chromadorea</taxon>
        <taxon>Rhabditida</taxon>
        <taxon>Tylenchina</taxon>
        <taxon>Panagrolaimomorpha</taxon>
        <taxon>Strongyloidoidea</taxon>
        <taxon>Steinernematidae</taxon>
        <taxon>Steinernema</taxon>
    </lineage>
</organism>
<sequence length="68" mass="7370">MENTTKADKAAEKNIAGAAKKVADQAAERTSTEAAREQMHKSAEDVREGCVLQQRKGESPLQSQRGEV</sequence>
<reference evidence="2 3" key="1">
    <citation type="journal article" date="2015" name="Genome Biol.">
        <title>Comparative genomics of Steinernema reveals deeply conserved gene regulatory networks.</title>
        <authorList>
            <person name="Dillman A.R."/>
            <person name="Macchietto M."/>
            <person name="Porter C.F."/>
            <person name="Rogers A."/>
            <person name="Williams B."/>
            <person name="Antoshechkin I."/>
            <person name="Lee M.M."/>
            <person name="Goodwin Z."/>
            <person name="Lu X."/>
            <person name="Lewis E.E."/>
            <person name="Goodrich-Blair H."/>
            <person name="Stock S.P."/>
            <person name="Adams B.J."/>
            <person name="Sternberg P.W."/>
            <person name="Mortazavi A."/>
        </authorList>
    </citation>
    <scope>NUCLEOTIDE SEQUENCE [LARGE SCALE GENOMIC DNA]</scope>
    <source>
        <strain evidence="2 3">ALL</strain>
    </source>
</reference>
<evidence type="ECO:0000313" key="3">
    <source>
        <dbReference type="Proteomes" id="UP000298663"/>
    </source>
</evidence>
<dbReference type="EMBL" id="AZBU02000008">
    <property type="protein sequence ID" value="TKR68524.1"/>
    <property type="molecule type" value="Genomic_DNA"/>
</dbReference>
<proteinExistence type="predicted"/>
<evidence type="ECO:0000256" key="1">
    <source>
        <dbReference type="SAM" id="MobiDB-lite"/>
    </source>
</evidence>
<protein>
    <submittedName>
        <fullName evidence="2">Uncharacterized protein</fullName>
    </submittedName>
</protein>
<gene>
    <name evidence="2" type="ORF">L596_024494</name>
</gene>